<feature type="signal peptide" evidence="3">
    <location>
        <begin position="1"/>
        <end position="18"/>
    </location>
</feature>
<feature type="region of interest" description="Disordered" evidence="2">
    <location>
        <begin position="1114"/>
        <end position="1161"/>
    </location>
</feature>
<keyword evidence="5" id="KW-0378">Hydrolase</keyword>
<dbReference type="InterPro" id="IPR052025">
    <property type="entry name" value="Xyloglucanase_GH74"/>
</dbReference>
<gene>
    <name evidence="5" type="ORF">GCM10011361_21500</name>
</gene>
<dbReference type="EMBL" id="BMFH01000001">
    <property type="protein sequence ID" value="GGD54595.1"/>
    <property type="molecule type" value="Genomic_DNA"/>
</dbReference>
<dbReference type="InterPro" id="IPR015943">
    <property type="entry name" value="WD40/YVTN_repeat-like_dom_sf"/>
</dbReference>
<dbReference type="Pfam" id="PF18962">
    <property type="entry name" value="Por_Secre_tail"/>
    <property type="match status" value="1"/>
</dbReference>
<dbReference type="PANTHER" id="PTHR43739:SF5">
    <property type="entry name" value="EXO-ALPHA-SIALIDASE"/>
    <property type="match status" value="1"/>
</dbReference>
<comment type="caution">
    <text evidence="5">The sequence shown here is derived from an EMBL/GenBank/DDBJ whole genome shotgun (WGS) entry which is preliminary data.</text>
</comment>
<protein>
    <submittedName>
        <fullName evidence="5">Glycosyl hydrolase</fullName>
    </submittedName>
</protein>
<keyword evidence="1 3" id="KW-0732">Signal</keyword>
<accession>A0ABQ1R5E2</accession>
<dbReference type="CDD" id="cd15482">
    <property type="entry name" value="Sialidase_non-viral"/>
    <property type="match status" value="1"/>
</dbReference>
<dbReference type="PROSITE" id="PS51234">
    <property type="entry name" value="TSP3"/>
    <property type="match status" value="1"/>
</dbReference>
<dbReference type="Gene3D" id="4.10.1080.10">
    <property type="entry name" value="TSP type-3 repeat"/>
    <property type="match status" value="1"/>
</dbReference>
<organism evidence="5 6">
    <name type="scientific">Muriicola marianensis</name>
    <dbReference type="NCBI Taxonomy" id="1324801"/>
    <lineage>
        <taxon>Bacteria</taxon>
        <taxon>Pseudomonadati</taxon>
        <taxon>Bacteroidota</taxon>
        <taxon>Flavobacteriia</taxon>
        <taxon>Flavobacteriales</taxon>
        <taxon>Flavobacteriaceae</taxon>
        <taxon>Muriicola</taxon>
    </lineage>
</organism>
<dbReference type="SUPFAM" id="SSF103647">
    <property type="entry name" value="TSP type-3 repeat"/>
    <property type="match status" value="1"/>
</dbReference>
<dbReference type="GO" id="GO:0016787">
    <property type="term" value="F:hydrolase activity"/>
    <property type="evidence" value="ECO:0007669"/>
    <property type="project" value="UniProtKB-KW"/>
</dbReference>
<dbReference type="Gene3D" id="2.60.40.10">
    <property type="entry name" value="Immunoglobulins"/>
    <property type="match status" value="1"/>
</dbReference>
<reference evidence="6" key="1">
    <citation type="journal article" date="2019" name="Int. J. Syst. Evol. Microbiol.">
        <title>The Global Catalogue of Microorganisms (GCM) 10K type strain sequencing project: providing services to taxonomists for standard genome sequencing and annotation.</title>
        <authorList>
            <consortium name="The Broad Institute Genomics Platform"/>
            <consortium name="The Broad Institute Genome Sequencing Center for Infectious Disease"/>
            <person name="Wu L."/>
            <person name="Ma J."/>
        </authorList>
    </citation>
    <scope>NUCLEOTIDE SEQUENCE [LARGE SCALE GENOMIC DNA]</scope>
    <source>
        <strain evidence="6">CGMCC 1.12606</strain>
    </source>
</reference>
<dbReference type="Proteomes" id="UP000625780">
    <property type="component" value="Unassembled WGS sequence"/>
</dbReference>
<evidence type="ECO:0000256" key="2">
    <source>
        <dbReference type="SAM" id="MobiDB-lite"/>
    </source>
</evidence>
<feature type="compositionally biased region" description="Acidic residues" evidence="2">
    <location>
        <begin position="1123"/>
        <end position="1146"/>
    </location>
</feature>
<dbReference type="PANTHER" id="PTHR43739">
    <property type="entry name" value="XYLOGLUCANASE (EUROFUNG)"/>
    <property type="match status" value="1"/>
</dbReference>
<dbReference type="InterPro" id="IPR026444">
    <property type="entry name" value="Secre_tail"/>
</dbReference>
<dbReference type="InterPro" id="IPR017897">
    <property type="entry name" value="Thrombospondin_3_rpt"/>
</dbReference>
<feature type="domain" description="Secretion system C-terminal sorting" evidence="4">
    <location>
        <begin position="1364"/>
        <end position="1436"/>
    </location>
</feature>
<dbReference type="InterPro" id="IPR003367">
    <property type="entry name" value="Thrombospondin_3-like_rpt"/>
</dbReference>
<feature type="chain" id="PRO_5046494187" evidence="3">
    <location>
        <begin position="19"/>
        <end position="1440"/>
    </location>
</feature>
<dbReference type="SUPFAM" id="SSF110296">
    <property type="entry name" value="Oligoxyloglucan reducing end-specific cellobiohydrolase"/>
    <property type="match status" value="3"/>
</dbReference>
<keyword evidence="6" id="KW-1185">Reference proteome</keyword>
<dbReference type="InterPro" id="IPR028974">
    <property type="entry name" value="TSP_type-3_rpt"/>
</dbReference>
<evidence type="ECO:0000259" key="4">
    <source>
        <dbReference type="Pfam" id="PF18962"/>
    </source>
</evidence>
<evidence type="ECO:0000313" key="6">
    <source>
        <dbReference type="Proteomes" id="UP000625780"/>
    </source>
</evidence>
<evidence type="ECO:0000256" key="3">
    <source>
        <dbReference type="SAM" id="SignalP"/>
    </source>
</evidence>
<proteinExistence type="predicted"/>
<dbReference type="Gene3D" id="2.130.10.10">
    <property type="entry name" value="YVTN repeat-like/Quinoprotein amine dehydrogenase"/>
    <property type="match status" value="5"/>
</dbReference>
<name>A0ABQ1R5E2_9FLAO</name>
<dbReference type="RefSeq" id="WP_188370677.1">
    <property type="nucleotide sequence ID" value="NZ_BMFH01000001.1"/>
</dbReference>
<evidence type="ECO:0000256" key="1">
    <source>
        <dbReference type="ARBA" id="ARBA00022729"/>
    </source>
</evidence>
<dbReference type="Pfam" id="PF02412">
    <property type="entry name" value="TSP_3"/>
    <property type="match status" value="3"/>
</dbReference>
<sequence length="1440" mass="156320">MIRKLLMLCLLAGLYSHAQFNQNAPWLAGPDGEQFESLSPDKPRSIFEISEAFDEYWKDKDINAKGSGFKPYKRWENYWMHFVDQQGYLPTPKKLWQAWENKQSRQAMTTNPTSAWTSVGPQQVGIFSGRLPGTGRTNAIEVDPNDPNTWYVGAPAGGIWKTTNAGATWTNLFDDFPQIGVSSIAIDPNNSNVIYIATGDDDAADSYSVGVFKSLDGGATWQETGLNPSNSDFNTLMTVILIDPSDSNVLWVATNSGLYKSLDGGNTWDRKLTGYIADLKLKPGDPNTVYTIVGRYLGGSGNQVNFFKSTNGGDSFTNLRNEGTGQNLVLPTNSGRALLGVSPADPEVLYILTANTGSSNFSYQGLYKSTDSGATFTESPNTTNIMESSQAWFDLAFEVSPNNANELYMGCLNIWKSANGGNTFTRLNQWFVNNSAYTHADIHTIKIFNNQVFACTDGGIYRSTNGGATFTDYSAGMAVGQFYRLSVSPSNSSKMIGGLQDNGGQILQNGEWKNYHGGDGMDNVIDPNNDNLVYGFTQFGGSFNISSNSGQSIGYVGPPRDENNNTIQGNWITPLAISSTGEIYSGFDAVYKLVGNAWEKWSNDFGDGNIDDIEVDPTDPNVIYAAEGNIIYRSGDGGQNFTAFFIADADISDMTVNSNDGSFVYYVTSSRVGISQSNQPVQKEIVKIPVNANGDAGLETNITYNIPTDQAFFSIVHQGRHTDNPIYVGTSLGVYRTDDTLTEWEDYFTNLPSVAISDLDISLDDELITASTYGRGVWQSPIPIQVPDNDVRLVSLYPANDLFLCGEIFPEIVVENNGLNPITTVNVSYSLNGGSAQNFDAPVTLNSEETATIPLPSLSLSTIGEYTLEVTVSIPNDAFPDNNTISHVFYVNGFGLGGEVNTFETAADALNTYNDGGGTPLWERGVPTGTLLNQASSGTQVYGTNLDGNHPDGTLAYLVSDCYELSGILAPVLKFQMAFDLEINFDIVYVEYSTDDGANWQVLGNINSQPNWYNSDRTNDSSGTDDDCQNCPGAQWTGTDATMKEYAYDFTANAALGEPDLTGESNVIFRIVFHSDPAVTQEGVIIDDLVVEGFQDDEDDDNDGILDVDDNCPLVGNASQTDTDGDGQGDACDPDDDNDGILDTEDNCPLVANPNQEDTDGDGIGDVCDDDADNDGVPNANDLCDNTPPGAVVDVTGCEVFSLPSNNFAIISTGETCPGNNDGSITIEAVEALNYTATISGSSLNESLGFTNTLTVENLISGSYEVCITVEGQANYQTCFTVLISEPQDLSVSSKVDSFDNKVTLDLSGGKSYTINLNGEVFRTTANQITLELKKVENVLTVRTEKDCQGIFEEVIRLSDELLIYPNPISSGDLNIYLGNNRSEQVEVALFDLNGRTVFRKKYNTENNEIRFNVDALSRGIYLLNVRTSTGLLNYKIIRK</sequence>
<dbReference type="InterPro" id="IPR013783">
    <property type="entry name" value="Ig-like_fold"/>
</dbReference>
<evidence type="ECO:0000313" key="5">
    <source>
        <dbReference type="EMBL" id="GGD54595.1"/>
    </source>
</evidence>
<dbReference type="NCBIfam" id="TIGR04183">
    <property type="entry name" value="Por_Secre_tail"/>
    <property type="match status" value="1"/>
</dbReference>